<reference evidence="1" key="1">
    <citation type="submission" date="2020-02" db="EMBL/GenBank/DDBJ databases">
        <title>Genome sequencing of the panga catfish, Pangasius djambal.</title>
        <authorList>
            <person name="Wen M."/>
            <person name="Zahm M."/>
            <person name="Roques C."/>
            <person name="Cabau C."/>
            <person name="Klopp C."/>
            <person name="Donnadieu C."/>
            <person name="Jouanno E."/>
            <person name="Avarre J.-C."/>
            <person name="Campet M."/>
            <person name="Ha T."/>
            <person name="Dugue R."/>
            <person name="Lampietro C."/>
            <person name="Louis A."/>
            <person name="Herpin A."/>
            <person name="Echchiki A."/>
            <person name="Berthelot C."/>
            <person name="Parey E."/>
            <person name="Roest-Crollius H."/>
            <person name="Braasch I."/>
            <person name="Postlethwait J.H."/>
            <person name="Bobe J."/>
            <person name="Montfort J."/>
            <person name="Bouchez O."/>
            <person name="Begum T."/>
            <person name="Schartl M."/>
            <person name="Gustiano R."/>
            <person name="Guiguen Y."/>
        </authorList>
    </citation>
    <scope>NUCLEOTIDE SEQUENCE</scope>
    <source>
        <strain evidence="1">Pdj_M5554</strain>
    </source>
</reference>
<evidence type="ECO:0000313" key="2">
    <source>
        <dbReference type="Proteomes" id="UP000830395"/>
    </source>
</evidence>
<accession>A0ACC5ZA57</accession>
<name>A0ACC5ZA57_9TELE</name>
<protein>
    <submittedName>
        <fullName evidence="1">Uncharacterized protein</fullName>
    </submittedName>
</protein>
<dbReference type="EMBL" id="CM040994">
    <property type="protein sequence ID" value="MCJ8744457.1"/>
    <property type="molecule type" value="Genomic_DNA"/>
</dbReference>
<keyword evidence="2" id="KW-1185">Reference proteome</keyword>
<sequence>MLWAMFCWETLGPGIHVDVALTRATRLNIAADQVHPFMAAVFTNGSGLFQQDNAPCHTAKNVQERFEEHDKEFKVDVDVDVEVLKKRAERFGMNVSSVSKKVEEDEKLKKRKERFGIVTNAASVGADDSEAKKRKRAERFGNV</sequence>
<organism evidence="1 2">
    <name type="scientific">Pangasius djambal</name>
    <dbReference type="NCBI Taxonomy" id="1691987"/>
    <lineage>
        <taxon>Eukaryota</taxon>
        <taxon>Metazoa</taxon>
        <taxon>Chordata</taxon>
        <taxon>Craniata</taxon>
        <taxon>Vertebrata</taxon>
        <taxon>Euteleostomi</taxon>
        <taxon>Actinopterygii</taxon>
        <taxon>Neopterygii</taxon>
        <taxon>Teleostei</taxon>
        <taxon>Ostariophysi</taxon>
        <taxon>Siluriformes</taxon>
        <taxon>Pangasiidae</taxon>
        <taxon>Pangasius</taxon>
    </lineage>
</organism>
<evidence type="ECO:0000313" key="1">
    <source>
        <dbReference type="EMBL" id="MCJ8744457.1"/>
    </source>
</evidence>
<dbReference type="Proteomes" id="UP000830395">
    <property type="component" value="Chromosome 20"/>
</dbReference>
<proteinExistence type="predicted"/>
<comment type="caution">
    <text evidence="1">The sequence shown here is derived from an EMBL/GenBank/DDBJ whole genome shotgun (WGS) entry which is preliminary data.</text>
</comment>
<gene>
    <name evidence="1" type="ORF">PDJAM_G00118960</name>
</gene>